<accession>B4R550</accession>
<keyword evidence="3" id="KW-1185">Reference proteome</keyword>
<proteinExistence type="predicted"/>
<evidence type="ECO:0000313" key="3">
    <source>
        <dbReference type="Proteomes" id="UP000000304"/>
    </source>
</evidence>
<dbReference type="AlphaFoldDB" id="B4R550"/>
<dbReference type="STRING" id="7240.B4R550"/>
<feature type="compositionally biased region" description="Basic and acidic residues" evidence="1">
    <location>
        <begin position="99"/>
        <end position="112"/>
    </location>
</feature>
<feature type="compositionally biased region" description="Basic and acidic residues" evidence="1">
    <location>
        <begin position="43"/>
        <end position="58"/>
    </location>
</feature>
<evidence type="ECO:0000313" key="2">
    <source>
        <dbReference type="EMBL" id="EDX17951.1"/>
    </source>
</evidence>
<dbReference type="HOGENOM" id="CLU_742424_0_0_1"/>
<dbReference type="Proteomes" id="UP000000304">
    <property type="component" value="Chromosome X"/>
</dbReference>
<feature type="compositionally biased region" description="Polar residues" evidence="1">
    <location>
        <begin position="24"/>
        <end position="36"/>
    </location>
</feature>
<dbReference type="OrthoDB" id="8034296at2759"/>
<feature type="compositionally biased region" description="Polar residues" evidence="1">
    <location>
        <begin position="196"/>
        <end position="208"/>
    </location>
</feature>
<feature type="compositionally biased region" description="Basic and acidic residues" evidence="1">
    <location>
        <begin position="288"/>
        <end position="310"/>
    </location>
</feature>
<feature type="compositionally biased region" description="Basic and acidic residues" evidence="1">
    <location>
        <begin position="357"/>
        <end position="373"/>
    </location>
</feature>
<feature type="compositionally biased region" description="Low complexity" evidence="1">
    <location>
        <begin position="59"/>
        <end position="74"/>
    </location>
</feature>
<feature type="region of interest" description="Disordered" evidence="1">
    <location>
        <begin position="172"/>
        <end position="373"/>
    </location>
</feature>
<organism evidence="2 3">
    <name type="scientific">Drosophila simulans</name>
    <name type="common">Fruit fly</name>
    <dbReference type="NCBI Taxonomy" id="7240"/>
    <lineage>
        <taxon>Eukaryota</taxon>
        <taxon>Metazoa</taxon>
        <taxon>Ecdysozoa</taxon>
        <taxon>Arthropoda</taxon>
        <taxon>Hexapoda</taxon>
        <taxon>Insecta</taxon>
        <taxon>Pterygota</taxon>
        <taxon>Neoptera</taxon>
        <taxon>Endopterygota</taxon>
        <taxon>Diptera</taxon>
        <taxon>Brachycera</taxon>
        <taxon>Muscomorpha</taxon>
        <taxon>Ephydroidea</taxon>
        <taxon>Drosophilidae</taxon>
        <taxon>Drosophila</taxon>
        <taxon>Sophophora</taxon>
    </lineage>
</organism>
<protein>
    <submittedName>
        <fullName evidence="2">GD17198</fullName>
    </submittedName>
</protein>
<feature type="compositionally biased region" description="Low complexity" evidence="1">
    <location>
        <begin position="212"/>
        <end position="224"/>
    </location>
</feature>
<name>B4R550_DROSI</name>
<evidence type="ECO:0000256" key="1">
    <source>
        <dbReference type="SAM" id="MobiDB-lite"/>
    </source>
</evidence>
<sequence length="373" mass="40367">MVSIPPKPLFALIKSKYRLGDCRQPQSRYVLSKNSGAGTGGAHGDDSEQGQDSKHESKSSSFSSSGSATASTIPQPQPRPVPPHHPPPNTKPPSGDISRNARETKMHTDKDGVFVVEVARGIDSKQLTGDHSGVTLDATELPFDNKLAPNGGHLLEKTLPSHEQVQIHAPPQDFATSHPAPLHLIEEAEEHVAEDLSQQAVETPSNLARTGLSQSDLSSTSSSDSNKRYSYGNQELYVIEQPGYATSSPTAKPILISPNQNSGQDLEQKSQLSTSTEQTEIDSSQGTKKLDEEVARQAEAVKEVISEKEVANPPQKEVDTPPEYEVKATPIEAVDVKQEEPVVPEKLTADQPIEEEVVSRNEEEVPPKEELPP</sequence>
<gene>
    <name evidence="2" type="primary">Dsim\GD17198</name>
    <name evidence="2" type="ORF">Dsim_GD17198</name>
</gene>
<reference evidence="2 3" key="1">
    <citation type="journal article" date="2007" name="Nature">
        <title>Evolution of genes and genomes on the Drosophila phylogeny.</title>
        <authorList>
            <consortium name="Drosophila 12 Genomes Consortium"/>
            <person name="Clark A.G."/>
            <person name="Eisen M.B."/>
            <person name="Smith D.R."/>
            <person name="Bergman C.M."/>
            <person name="Oliver B."/>
            <person name="Markow T.A."/>
            <person name="Kaufman T.C."/>
            <person name="Kellis M."/>
            <person name="Gelbart W."/>
            <person name="Iyer V.N."/>
            <person name="Pollard D.A."/>
            <person name="Sackton T.B."/>
            <person name="Larracuente A.M."/>
            <person name="Singh N.D."/>
            <person name="Abad J.P."/>
            <person name="Abt D.N."/>
            <person name="Adryan B."/>
            <person name="Aguade M."/>
            <person name="Akashi H."/>
            <person name="Anderson W.W."/>
            <person name="Aquadro C.F."/>
            <person name="Ardell D.H."/>
            <person name="Arguello R."/>
            <person name="Artieri C.G."/>
            <person name="Barbash D.A."/>
            <person name="Barker D."/>
            <person name="Barsanti P."/>
            <person name="Batterham P."/>
            <person name="Batzoglou S."/>
            <person name="Begun D."/>
            <person name="Bhutkar A."/>
            <person name="Blanco E."/>
            <person name="Bosak S.A."/>
            <person name="Bradley R.K."/>
            <person name="Brand A.D."/>
            <person name="Brent M.R."/>
            <person name="Brooks A.N."/>
            <person name="Brown R.H."/>
            <person name="Butlin R.K."/>
            <person name="Caggese C."/>
            <person name="Calvi B.R."/>
            <person name="Bernardo de Carvalho A."/>
            <person name="Caspi A."/>
            <person name="Castrezana S."/>
            <person name="Celniker S.E."/>
            <person name="Chang J.L."/>
            <person name="Chapple C."/>
            <person name="Chatterji S."/>
            <person name="Chinwalla A."/>
            <person name="Civetta A."/>
            <person name="Clifton S.W."/>
            <person name="Comeron J.M."/>
            <person name="Costello J.C."/>
            <person name="Coyne J.A."/>
            <person name="Daub J."/>
            <person name="David R.G."/>
            <person name="Delcher A.L."/>
            <person name="Delehaunty K."/>
            <person name="Do C.B."/>
            <person name="Ebling H."/>
            <person name="Edwards K."/>
            <person name="Eickbush T."/>
            <person name="Evans J.D."/>
            <person name="Filipski A."/>
            <person name="Findeiss S."/>
            <person name="Freyhult E."/>
            <person name="Fulton L."/>
            <person name="Fulton R."/>
            <person name="Garcia A.C."/>
            <person name="Gardiner A."/>
            <person name="Garfield D.A."/>
            <person name="Garvin B.E."/>
            <person name="Gibson G."/>
            <person name="Gilbert D."/>
            <person name="Gnerre S."/>
            <person name="Godfrey J."/>
            <person name="Good R."/>
            <person name="Gotea V."/>
            <person name="Gravely B."/>
            <person name="Greenberg A.J."/>
            <person name="Griffiths-Jones S."/>
            <person name="Gross S."/>
            <person name="Guigo R."/>
            <person name="Gustafson E.A."/>
            <person name="Haerty W."/>
            <person name="Hahn M.W."/>
            <person name="Halligan D.L."/>
            <person name="Halpern A.L."/>
            <person name="Halter G.M."/>
            <person name="Han M.V."/>
            <person name="Heger A."/>
            <person name="Hillier L."/>
            <person name="Hinrichs A.S."/>
            <person name="Holmes I."/>
            <person name="Hoskins R.A."/>
            <person name="Hubisz M.J."/>
            <person name="Hultmark D."/>
            <person name="Huntley M.A."/>
            <person name="Jaffe D.B."/>
            <person name="Jagadeeshan S."/>
            <person name="Jeck W.R."/>
            <person name="Johnson J."/>
            <person name="Jones C.D."/>
            <person name="Jordan W.C."/>
            <person name="Karpen G.H."/>
            <person name="Kataoka E."/>
            <person name="Keightley P.D."/>
            <person name="Kheradpour P."/>
            <person name="Kirkness E.F."/>
            <person name="Koerich L.B."/>
            <person name="Kristiansen K."/>
            <person name="Kudrna D."/>
            <person name="Kulathinal R.J."/>
            <person name="Kumar S."/>
            <person name="Kwok R."/>
            <person name="Lander E."/>
            <person name="Langley C.H."/>
            <person name="Lapoint R."/>
            <person name="Lazzaro B.P."/>
            <person name="Lee S.J."/>
            <person name="Levesque L."/>
            <person name="Li R."/>
            <person name="Lin C.F."/>
            <person name="Lin M.F."/>
            <person name="Lindblad-Toh K."/>
            <person name="Llopart A."/>
            <person name="Long M."/>
            <person name="Low L."/>
            <person name="Lozovsky E."/>
            <person name="Lu J."/>
            <person name="Luo M."/>
            <person name="Machado C.A."/>
            <person name="Makalowski W."/>
            <person name="Marzo M."/>
            <person name="Matsuda M."/>
            <person name="Matzkin L."/>
            <person name="McAllister B."/>
            <person name="McBride C.S."/>
            <person name="McKernan B."/>
            <person name="McKernan K."/>
            <person name="Mendez-Lago M."/>
            <person name="Minx P."/>
            <person name="Mollenhauer M.U."/>
            <person name="Montooth K."/>
            <person name="Mount S.M."/>
            <person name="Mu X."/>
            <person name="Myers E."/>
            <person name="Negre B."/>
            <person name="Newfeld S."/>
            <person name="Nielsen R."/>
            <person name="Noor M.A."/>
            <person name="O'Grady P."/>
            <person name="Pachter L."/>
            <person name="Papaceit M."/>
            <person name="Parisi M.J."/>
            <person name="Parisi M."/>
            <person name="Parts L."/>
            <person name="Pedersen J.S."/>
            <person name="Pesole G."/>
            <person name="Phillippy A.M."/>
            <person name="Ponting C.P."/>
            <person name="Pop M."/>
            <person name="Porcelli D."/>
            <person name="Powell J.R."/>
            <person name="Prohaska S."/>
            <person name="Pruitt K."/>
            <person name="Puig M."/>
            <person name="Quesneville H."/>
            <person name="Ram K.R."/>
            <person name="Rand D."/>
            <person name="Rasmussen M.D."/>
            <person name="Reed L.K."/>
            <person name="Reenan R."/>
            <person name="Reily A."/>
            <person name="Remington K.A."/>
            <person name="Rieger T.T."/>
            <person name="Ritchie M.G."/>
            <person name="Robin C."/>
            <person name="Rogers Y.H."/>
            <person name="Rohde C."/>
            <person name="Rozas J."/>
            <person name="Rubenfield M.J."/>
            <person name="Ruiz A."/>
            <person name="Russo S."/>
            <person name="Salzberg S.L."/>
            <person name="Sanchez-Gracia A."/>
            <person name="Saranga D.J."/>
            <person name="Sato H."/>
            <person name="Schaeffer S.W."/>
            <person name="Schatz M.C."/>
            <person name="Schlenke T."/>
            <person name="Schwartz R."/>
            <person name="Segarra C."/>
            <person name="Singh R.S."/>
            <person name="Sirot L."/>
            <person name="Sirota M."/>
            <person name="Sisneros N.B."/>
            <person name="Smith C.D."/>
            <person name="Smith T.F."/>
            <person name="Spieth J."/>
            <person name="Stage D.E."/>
            <person name="Stark A."/>
            <person name="Stephan W."/>
            <person name="Strausberg R.L."/>
            <person name="Strempel S."/>
            <person name="Sturgill D."/>
            <person name="Sutton G."/>
            <person name="Sutton G.G."/>
            <person name="Tao W."/>
            <person name="Teichmann S."/>
            <person name="Tobari Y.N."/>
            <person name="Tomimura Y."/>
            <person name="Tsolas J.M."/>
            <person name="Valente V.L."/>
            <person name="Venter E."/>
            <person name="Venter J.C."/>
            <person name="Vicario S."/>
            <person name="Vieira F.G."/>
            <person name="Vilella A.J."/>
            <person name="Villasante A."/>
            <person name="Walenz B."/>
            <person name="Wang J."/>
            <person name="Wasserman M."/>
            <person name="Watts T."/>
            <person name="Wilson D."/>
            <person name="Wilson R.K."/>
            <person name="Wing R.A."/>
            <person name="Wolfner M.F."/>
            <person name="Wong A."/>
            <person name="Wong G.K."/>
            <person name="Wu C.I."/>
            <person name="Wu G."/>
            <person name="Yamamoto D."/>
            <person name="Yang H.P."/>
            <person name="Yang S.P."/>
            <person name="Yorke J.A."/>
            <person name="Yoshida K."/>
            <person name="Zdobnov E."/>
            <person name="Zhang P."/>
            <person name="Zhang Y."/>
            <person name="Zimin A.V."/>
            <person name="Baldwin J."/>
            <person name="Abdouelleil A."/>
            <person name="Abdulkadir J."/>
            <person name="Abebe A."/>
            <person name="Abera B."/>
            <person name="Abreu J."/>
            <person name="Acer S.C."/>
            <person name="Aftuck L."/>
            <person name="Alexander A."/>
            <person name="An P."/>
            <person name="Anderson E."/>
            <person name="Anderson S."/>
            <person name="Arachi H."/>
            <person name="Azer M."/>
            <person name="Bachantsang P."/>
            <person name="Barry A."/>
            <person name="Bayul T."/>
            <person name="Berlin A."/>
            <person name="Bessette D."/>
            <person name="Bloom T."/>
            <person name="Blye J."/>
            <person name="Boguslavskiy L."/>
            <person name="Bonnet C."/>
            <person name="Boukhgalter B."/>
            <person name="Bourzgui I."/>
            <person name="Brown A."/>
            <person name="Cahill P."/>
            <person name="Channer S."/>
            <person name="Cheshatsang Y."/>
            <person name="Chuda L."/>
            <person name="Citroen M."/>
            <person name="Collymore A."/>
            <person name="Cooke P."/>
            <person name="Costello M."/>
            <person name="D'Aco K."/>
            <person name="Daza R."/>
            <person name="De Haan G."/>
            <person name="DeGray S."/>
            <person name="DeMaso C."/>
            <person name="Dhargay N."/>
            <person name="Dooley K."/>
            <person name="Dooley E."/>
            <person name="Doricent M."/>
            <person name="Dorje P."/>
            <person name="Dorjee K."/>
            <person name="Dupes A."/>
            <person name="Elong R."/>
            <person name="Falk J."/>
            <person name="Farina A."/>
            <person name="Faro S."/>
            <person name="Ferguson D."/>
            <person name="Fisher S."/>
            <person name="Foley C.D."/>
            <person name="Franke A."/>
            <person name="Friedrich D."/>
            <person name="Gadbois L."/>
            <person name="Gearin G."/>
            <person name="Gearin C.R."/>
            <person name="Giannoukos G."/>
            <person name="Goode T."/>
            <person name="Graham J."/>
            <person name="Grandbois E."/>
            <person name="Grewal S."/>
            <person name="Gyaltsen K."/>
            <person name="Hafez N."/>
            <person name="Hagos B."/>
            <person name="Hall J."/>
            <person name="Henson C."/>
            <person name="Hollinger A."/>
            <person name="Honan T."/>
            <person name="Huard M.D."/>
            <person name="Hughes L."/>
            <person name="Hurhula B."/>
            <person name="Husby M.E."/>
            <person name="Kamat A."/>
            <person name="Kanga B."/>
            <person name="Kashin S."/>
            <person name="Khazanovich D."/>
            <person name="Kisner P."/>
            <person name="Lance K."/>
            <person name="Lara M."/>
            <person name="Lee W."/>
            <person name="Lennon N."/>
            <person name="Letendre F."/>
            <person name="LeVine R."/>
            <person name="Lipovsky A."/>
            <person name="Liu X."/>
            <person name="Liu J."/>
            <person name="Liu S."/>
            <person name="Lokyitsang T."/>
            <person name="Lokyitsang Y."/>
            <person name="Lubonja R."/>
            <person name="Lui A."/>
            <person name="MacDonald P."/>
            <person name="Magnisalis V."/>
            <person name="Maru K."/>
            <person name="Matthews C."/>
            <person name="McCusker W."/>
            <person name="McDonough S."/>
            <person name="Mehta T."/>
            <person name="Meldrim J."/>
            <person name="Meneus L."/>
            <person name="Mihai O."/>
            <person name="Mihalev A."/>
            <person name="Mihova T."/>
            <person name="Mittelman R."/>
            <person name="Mlenga V."/>
            <person name="Montmayeur A."/>
            <person name="Mulrain L."/>
            <person name="Navidi A."/>
            <person name="Naylor J."/>
            <person name="Negash T."/>
            <person name="Nguyen T."/>
            <person name="Nguyen N."/>
            <person name="Nicol R."/>
            <person name="Norbu C."/>
            <person name="Norbu N."/>
            <person name="Novod N."/>
            <person name="O'Neill B."/>
            <person name="Osman S."/>
            <person name="Markiewicz E."/>
            <person name="Oyono O.L."/>
            <person name="Patti C."/>
            <person name="Phunkhang P."/>
            <person name="Pierre F."/>
            <person name="Priest M."/>
            <person name="Raghuraman S."/>
            <person name="Rege F."/>
            <person name="Reyes R."/>
            <person name="Rise C."/>
            <person name="Rogov P."/>
            <person name="Ross K."/>
            <person name="Ryan E."/>
            <person name="Settipalli S."/>
            <person name="Shea T."/>
            <person name="Sherpa N."/>
            <person name="Shi L."/>
            <person name="Shih D."/>
            <person name="Sparrow T."/>
            <person name="Spaulding J."/>
            <person name="Stalker J."/>
            <person name="Stange-Thomann N."/>
            <person name="Stavropoulos S."/>
            <person name="Stone C."/>
            <person name="Strader C."/>
            <person name="Tesfaye S."/>
            <person name="Thomson T."/>
            <person name="Thoulutsang Y."/>
            <person name="Thoulutsang D."/>
            <person name="Topham K."/>
            <person name="Topping I."/>
            <person name="Tsamla T."/>
            <person name="Vassiliev H."/>
            <person name="Vo A."/>
            <person name="Wangchuk T."/>
            <person name="Wangdi T."/>
            <person name="Weiand M."/>
            <person name="Wilkinson J."/>
            <person name="Wilson A."/>
            <person name="Yadav S."/>
            <person name="Young G."/>
            <person name="Yu Q."/>
            <person name="Zembek L."/>
            <person name="Zhong D."/>
            <person name="Zimmer A."/>
            <person name="Zwirko Z."/>
            <person name="Jaffe D.B."/>
            <person name="Alvarez P."/>
            <person name="Brockman W."/>
            <person name="Butler J."/>
            <person name="Chin C."/>
            <person name="Gnerre S."/>
            <person name="Grabherr M."/>
            <person name="Kleber M."/>
            <person name="Mauceli E."/>
            <person name="MacCallum I."/>
        </authorList>
    </citation>
    <scope>NUCLEOTIDE SEQUENCE [LARGE SCALE GENOMIC DNA]</scope>
    <source>
        <strain evidence="3">white501</strain>
    </source>
</reference>
<feature type="region of interest" description="Disordered" evidence="1">
    <location>
        <begin position="16"/>
        <end position="112"/>
    </location>
</feature>
<dbReference type="EMBL" id="CM000366">
    <property type="protein sequence ID" value="EDX17951.1"/>
    <property type="molecule type" value="Genomic_DNA"/>
</dbReference>
<feature type="compositionally biased region" description="Basic and acidic residues" evidence="1">
    <location>
        <begin position="184"/>
        <end position="194"/>
    </location>
</feature>
<feature type="compositionally biased region" description="Pro residues" evidence="1">
    <location>
        <begin position="75"/>
        <end position="91"/>
    </location>
</feature>
<feature type="compositionally biased region" description="Polar residues" evidence="1">
    <location>
        <begin position="257"/>
        <end position="287"/>
    </location>
</feature>
<dbReference type="PhylomeDB" id="B4R550"/>